<dbReference type="InterPro" id="IPR000914">
    <property type="entry name" value="SBP_5_dom"/>
</dbReference>
<comment type="subcellular location">
    <subcellularLocation>
        <location evidence="1">Cell membrane</location>
        <topology evidence="1">Lipid-anchor</topology>
    </subcellularLocation>
</comment>
<accession>A0AAW6E128</accession>
<protein>
    <submittedName>
        <fullName evidence="6">ABC transporter substrate-binding protein</fullName>
    </submittedName>
</protein>
<dbReference type="AlphaFoldDB" id="A0AAW6E128"/>
<dbReference type="GO" id="GO:0043190">
    <property type="term" value="C:ATP-binding cassette (ABC) transporter complex"/>
    <property type="evidence" value="ECO:0007669"/>
    <property type="project" value="InterPro"/>
</dbReference>
<dbReference type="Pfam" id="PF00496">
    <property type="entry name" value="SBP_bac_5"/>
    <property type="match status" value="1"/>
</dbReference>
<dbReference type="SUPFAM" id="SSF53850">
    <property type="entry name" value="Periplasmic binding protein-like II"/>
    <property type="match status" value="1"/>
</dbReference>
<dbReference type="RefSeq" id="WP_195552088.1">
    <property type="nucleotide sequence ID" value="NZ_JADMNX010000010.1"/>
</dbReference>
<evidence type="ECO:0000256" key="2">
    <source>
        <dbReference type="ARBA" id="ARBA00005695"/>
    </source>
</evidence>
<dbReference type="CDD" id="cd00995">
    <property type="entry name" value="PBP2_NikA_DppA_OppA_like"/>
    <property type="match status" value="1"/>
</dbReference>
<dbReference type="GO" id="GO:0015833">
    <property type="term" value="P:peptide transport"/>
    <property type="evidence" value="ECO:0007669"/>
    <property type="project" value="TreeGrafter"/>
</dbReference>
<keyword evidence="3 4" id="KW-0732">Signal</keyword>
<proteinExistence type="inferred from homology"/>
<dbReference type="GO" id="GO:0042597">
    <property type="term" value="C:periplasmic space"/>
    <property type="evidence" value="ECO:0007669"/>
    <property type="project" value="UniProtKB-ARBA"/>
</dbReference>
<evidence type="ECO:0000313" key="7">
    <source>
        <dbReference type="Proteomes" id="UP001211421"/>
    </source>
</evidence>
<evidence type="ECO:0000256" key="3">
    <source>
        <dbReference type="ARBA" id="ARBA00022729"/>
    </source>
</evidence>
<dbReference type="PROSITE" id="PS51257">
    <property type="entry name" value="PROKAR_LIPOPROTEIN"/>
    <property type="match status" value="1"/>
</dbReference>
<dbReference type="Gene3D" id="3.10.105.10">
    <property type="entry name" value="Dipeptide-binding Protein, Domain 3"/>
    <property type="match status" value="1"/>
</dbReference>
<organism evidence="6 7">
    <name type="scientific">Ruminococcus bicirculans</name>
    <name type="common">ex Wegman et al. 2014</name>
    <dbReference type="NCBI Taxonomy" id="1160721"/>
    <lineage>
        <taxon>Bacteria</taxon>
        <taxon>Bacillati</taxon>
        <taxon>Bacillota</taxon>
        <taxon>Clostridia</taxon>
        <taxon>Eubacteriales</taxon>
        <taxon>Oscillospiraceae</taxon>
        <taxon>Ruminococcus</taxon>
    </lineage>
</organism>
<name>A0AAW6E128_9FIRM</name>
<reference evidence="6" key="1">
    <citation type="submission" date="2023-01" db="EMBL/GenBank/DDBJ databases">
        <title>Human gut microbiome strain richness.</title>
        <authorList>
            <person name="Chen-Liaw A."/>
        </authorList>
    </citation>
    <scope>NUCLEOTIDE SEQUENCE</scope>
    <source>
        <strain evidence="6">D59st1_B8_D59t2_181005</strain>
    </source>
</reference>
<gene>
    <name evidence="6" type="ORF">PNV70_12680</name>
</gene>
<comment type="similarity">
    <text evidence="2">Belongs to the bacterial solute-binding protein 5 family.</text>
</comment>
<dbReference type="PROSITE" id="PS01040">
    <property type="entry name" value="SBP_BACTERIAL_5"/>
    <property type="match status" value="1"/>
</dbReference>
<feature type="chain" id="PRO_5044003488" evidence="4">
    <location>
        <begin position="27"/>
        <end position="540"/>
    </location>
</feature>
<feature type="signal peptide" evidence="4">
    <location>
        <begin position="1"/>
        <end position="26"/>
    </location>
</feature>
<dbReference type="PANTHER" id="PTHR30290">
    <property type="entry name" value="PERIPLASMIC BINDING COMPONENT OF ABC TRANSPORTER"/>
    <property type="match status" value="1"/>
</dbReference>
<evidence type="ECO:0000259" key="5">
    <source>
        <dbReference type="Pfam" id="PF00496"/>
    </source>
</evidence>
<dbReference type="Gene3D" id="3.90.76.10">
    <property type="entry name" value="Dipeptide-binding Protein, Domain 1"/>
    <property type="match status" value="1"/>
</dbReference>
<feature type="domain" description="Solute-binding protein family 5" evidence="5">
    <location>
        <begin position="84"/>
        <end position="454"/>
    </location>
</feature>
<comment type="caution">
    <text evidence="6">The sequence shown here is derived from an EMBL/GenBank/DDBJ whole genome shotgun (WGS) entry which is preliminary data.</text>
</comment>
<sequence>MKNYRKLLAGSLALFLAVGITGCSNTSGGGTGVANEDGLVVLNVASTGQPVSFDPADANLVVNEYTEYDCYDTLLDFNQDGTDVVPALAESWEQVDDLTYTYKIREGVKFSDGSDLTMDDVLYSLNRVREDAYGMSYLFEHVDSFEVDEKTRTLTVHLTQPDSTWKYVPATTPCQILKKSVVEAEGDAYGTNEGSVVGTGPYKFVSWAADSQIVLEKNEYWWGGADNLAIDKINFYVMKDASTIALAVKSGTIDFAPGITNDVLPTYESLSNYNIIHDFETSTVFVALNTQVAPFDDVNARKALAYCIDSSIVQQSIGGEYSAKLDVTCLSDNMYYMDPDKWHTAVSEMEDYTVQDYDKAKEYLAKSKYSDGFEFDFYTLSANVPEAELIQSMVGEIGIKMNIKEILSADMFSYLYGFNEDENGNRPYQAFGSSWVSDYLDPVGNLKTMFHSSNTVPGCANQAMWKNADFDALIDKSYETTDDSKRVEYFIEASKIAADDCAYIPLYVPESVYAVSDKFTFTPSPQSFWNFSYTDFQVNE</sequence>
<dbReference type="InterPro" id="IPR039424">
    <property type="entry name" value="SBP_5"/>
</dbReference>
<dbReference type="PIRSF" id="PIRSF002741">
    <property type="entry name" value="MppA"/>
    <property type="match status" value="1"/>
</dbReference>
<dbReference type="Gene3D" id="3.40.190.10">
    <property type="entry name" value="Periplasmic binding protein-like II"/>
    <property type="match status" value="1"/>
</dbReference>
<dbReference type="Proteomes" id="UP001211421">
    <property type="component" value="Unassembled WGS sequence"/>
</dbReference>
<evidence type="ECO:0000256" key="4">
    <source>
        <dbReference type="SAM" id="SignalP"/>
    </source>
</evidence>
<dbReference type="InterPro" id="IPR030678">
    <property type="entry name" value="Peptide/Ni-bd"/>
</dbReference>
<dbReference type="InterPro" id="IPR023765">
    <property type="entry name" value="SBP_5_CS"/>
</dbReference>
<evidence type="ECO:0000256" key="1">
    <source>
        <dbReference type="ARBA" id="ARBA00004193"/>
    </source>
</evidence>
<evidence type="ECO:0000313" key="6">
    <source>
        <dbReference type="EMBL" id="MDB8742918.1"/>
    </source>
</evidence>
<dbReference type="EMBL" id="JAQMLS010000010">
    <property type="protein sequence ID" value="MDB8742918.1"/>
    <property type="molecule type" value="Genomic_DNA"/>
</dbReference>
<dbReference type="GO" id="GO:1904680">
    <property type="term" value="F:peptide transmembrane transporter activity"/>
    <property type="evidence" value="ECO:0007669"/>
    <property type="project" value="TreeGrafter"/>
</dbReference>